<dbReference type="PRINTS" id="PR00625">
    <property type="entry name" value="JDOMAIN"/>
</dbReference>
<dbReference type="GO" id="GO:0031072">
    <property type="term" value="F:heat shock protein binding"/>
    <property type="evidence" value="ECO:0007669"/>
    <property type="project" value="InterPro"/>
</dbReference>
<dbReference type="NCBIfam" id="TIGR02349">
    <property type="entry name" value="DnaJ_bact"/>
    <property type="match status" value="1"/>
</dbReference>
<feature type="binding site" evidence="11">
    <location>
        <position position="199"/>
    </location>
    <ligand>
        <name>Zn(2+)</name>
        <dbReference type="ChEBI" id="CHEBI:29105"/>
        <label>2</label>
    </ligand>
</feature>
<feature type="domain" description="CR-type" evidence="14">
    <location>
        <begin position="140"/>
        <end position="222"/>
    </location>
</feature>
<dbReference type="GO" id="GO:0051082">
    <property type="term" value="F:unfolded protein binding"/>
    <property type="evidence" value="ECO:0007669"/>
    <property type="project" value="UniProtKB-UniRule"/>
</dbReference>
<evidence type="ECO:0000256" key="8">
    <source>
        <dbReference type="ARBA" id="ARBA00023186"/>
    </source>
</evidence>
<dbReference type="GO" id="GO:0009408">
    <property type="term" value="P:response to heat"/>
    <property type="evidence" value="ECO:0007669"/>
    <property type="project" value="InterPro"/>
</dbReference>
<evidence type="ECO:0000256" key="1">
    <source>
        <dbReference type="ARBA" id="ARBA00022490"/>
    </source>
</evidence>
<dbReference type="InterPro" id="IPR001623">
    <property type="entry name" value="DnaJ_domain"/>
</dbReference>
<comment type="subcellular location">
    <subcellularLocation>
        <location evidence="11">Cytoplasm</location>
    </subcellularLocation>
</comment>
<evidence type="ECO:0000256" key="6">
    <source>
        <dbReference type="ARBA" id="ARBA00022833"/>
    </source>
</evidence>
<feature type="binding site" evidence="11">
    <location>
        <position position="153"/>
    </location>
    <ligand>
        <name>Zn(2+)</name>
        <dbReference type="ChEBI" id="CHEBI:29105"/>
        <label>1</label>
    </ligand>
</feature>
<dbReference type="Gene3D" id="1.10.287.110">
    <property type="entry name" value="DnaJ domain"/>
    <property type="match status" value="1"/>
</dbReference>
<dbReference type="Pfam" id="PF00226">
    <property type="entry name" value="DnaJ"/>
    <property type="match status" value="1"/>
</dbReference>
<keyword evidence="5 11" id="KW-0863">Zinc-finger</keyword>
<dbReference type="GO" id="GO:0042026">
    <property type="term" value="P:protein refolding"/>
    <property type="evidence" value="ECO:0007669"/>
    <property type="project" value="TreeGrafter"/>
</dbReference>
<dbReference type="Pfam" id="PF01556">
    <property type="entry name" value="DnaJ_C"/>
    <property type="match status" value="1"/>
</dbReference>
<gene>
    <name evidence="11" type="primary">dnaJ</name>
    <name evidence="15" type="ORF">A2908_02325</name>
</gene>
<keyword evidence="8 11" id="KW-0143">Chaperone</keyword>
<feature type="binding site" evidence="11">
    <location>
        <position position="210"/>
    </location>
    <ligand>
        <name>Zn(2+)</name>
        <dbReference type="ChEBI" id="CHEBI:29105"/>
        <label>1</label>
    </ligand>
</feature>
<dbReference type="InterPro" id="IPR008971">
    <property type="entry name" value="HSP40/DnaJ_pept-bd"/>
</dbReference>
<feature type="repeat" description="CXXCXGXG motif" evidence="11">
    <location>
        <begin position="210"/>
        <end position="217"/>
    </location>
</feature>
<comment type="caution">
    <text evidence="15">The sequence shown here is derived from an EMBL/GenBank/DDBJ whole genome shotgun (WGS) entry which is preliminary data.</text>
</comment>
<dbReference type="Pfam" id="PF00684">
    <property type="entry name" value="DnaJ_CXXCXGXG"/>
    <property type="match status" value="1"/>
</dbReference>
<evidence type="ECO:0000256" key="7">
    <source>
        <dbReference type="ARBA" id="ARBA00023016"/>
    </source>
</evidence>
<feature type="binding site" evidence="11">
    <location>
        <position position="156"/>
    </location>
    <ligand>
        <name>Zn(2+)</name>
        <dbReference type="ChEBI" id="CHEBI:29105"/>
        <label>1</label>
    </ligand>
</feature>
<keyword evidence="7 11" id="KW-0346">Stress response</keyword>
<dbReference type="InterPro" id="IPR036869">
    <property type="entry name" value="J_dom_sf"/>
</dbReference>
<dbReference type="CDD" id="cd06257">
    <property type="entry name" value="DnaJ"/>
    <property type="match status" value="1"/>
</dbReference>
<dbReference type="Proteomes" id="UP000176774">
    <property type="component" value="Unassembled WGS sequence"/>
</dbReference>
<dbReference type="STRING" id="1802214.A2908_02325"/>
<dbReference type="PROSITE" id="PS00636">
    <property type="entry name" value="DNAJ_1"/>
    <property type="match status" value="1"/>
</dbReference>
<dbReference type="PANTHER" id="PTHR43096">
    <property type="entry name" value="DNAJ HOMOLOG 1, MITOCHONDRIAL-RELATED"/>
    <property type="match status" value="1"/>
</dbReference>
<dbReference type="Gene3D" id="2.10.230.10">
    <property type="entry name" value="Heat shock protein DnaJ, cysteine-rich domain"/>
    <property type="match status" value="1"/>
</dbReference>
<dbReference type="PROSITE" id="PS51188">
    <property type="entry name" value="ZF_CR"/>
    <property type="match status" value="1"/>
</dbReference>
<organism evidence="15 16">
    <name type="scientific">Candidatus Staskawiczbacteria bacterium RIFCSPLOWO2_01_FULL_38_12b</name>
    <dbReference type="NCBI Taxonomy" id="1802214"/>
    <lineage>
        <taxon>Bacteria</taxon>
        <taxon>Candidatus Staskawicziibacteriota</taxon>
    </lineage>
</organism>
<dbReference type="InterPro" id="IPR001305">
    <property type="entry name" value="HSP_DnaJ_Cys-rich_dom"/>
</dbReference>
<feature type="binding site" evidence="11">
    <location>
        <position position="196"/>
    </location>
    <ligand>
        <name>Zn(2+)</name>
        <dbReference type="ChEBI" id="CHEBI:29105"/>
        <label>2</label>
    </ligand>
</feature>
<dbReference type="InterPro" id="IPR012724">
    <property type="entry name" value="DnaJ"/>
</dbReference>
<dbReference type="GO" id="GO:0006260">
    <property type="term" value="P:DNA replication"/>
    <property type="evidence" value="ECO:0007669"/>
    <property type="project" value="UniProtKB-KW"/>
</dbReference>
<dbReference type="FunFam" id="2.60.260.20:FF:000005">
    <property type="entry name" value="Chaperone protein dnaJ 1, mitochondrial"/>
    <property type="match status" value="1"/>
</dbReference>
<accession>A0A1G2IC97</accession>
<dbReference type="AlphaFoldDB" id="A0A1G2IC97"/>
<feature type="binding site" evidence="11">
    <location>
        <position position="173"/>
    </location>
    <ligand>
        <name>Zn(2+)</name>
        <dbReference type="ChEBI" id="CHEBI:29105"/>
        <label>2</label>
    </ligand>
</feature>
<dbReference type="EMBL" id="MHPA01000029">
    <property type="protein sequence ID" value="OGZ72201.1"/>
    <property type="molecule type" value="Genomic_DNA"/>
</dbReference>
<keyword evidence="3 11" id="KW-0479">Metal-binding</keyword>
<evidence type="ECO:0000259" key="14">
    <source>
        <dbReference type="PROSITE" id="PS51188"/>
    </source>
</evidence>
<protein>
    <recommendedName>
        <fullName evidence="10 11">Chaperone protein DnaJ</fullName>
    </recommendedName>
</protein>
<comment type="domain">
    <text evidence="11">The J domain is necessary and sufficient to stimulate DnaK ATPase activity. Zinc center 1 plays an important role in the autonomous, DnaK-independent chaperone activity of DnaJ. Zinc center 2 is essential for interaction with DnaK and for DnaJ activity.</text>
</comment>
<evidence type="ECO:0000256" key="4">
    <source>
        <dbReference type="ARBA" id="ARBA00022737"/>
    </source>
</evidence>
<dbReference type="GO" id="GO:0008270">
    <property type="term" value="F:zinc ion binding"/>
    <property type="evidence" value="ECO:0007669"/>
    <property type="project" value="UniProtKB-UniRule"/>
</dbReference>
<comment type="similarity">
    <text evidence="9 11">Belongs to the DnaJ family.</text>
</comment>
<comment type="function">
    <text evidence="11">Participates actively in the response to hyperosmotic and heat shock by preventing the aggregation of stress-denatured proteins and by disaggregating proteins, also in an autonomous, DnaK-independent fashion. Unfolded proteins bind initially to DnaJ; upon interaction with the DnaJ-bound protein, DnaK hydrolyzes its bound ATP, resulting in the formation of a stable complex. GrpE releases ADP from DnaK; ATP binding to DnaK triggers the release of the substrate protein, thus completing the reaction cycle. Several rounds of ATP-dependent interactions between DnaJ, DnaK and GrpE are required for fully efficient folding. Also involved, together with DnaK and GrpE, in the DNA replication of plasmids through activation of initiation proteins.</text>
</comment>
<dbReference type="FunFam" id="2.10.230.10:FF:000002">
    <property type="entry name" value="Molecular chaperone DnaJ"/>
    <property type="match status" value="1"/>
</dbReference>
<evidence type="ECO:0000256" key="12">
    <source>
        <dbReference type="PROSITE-ProRule" id="PRU00546"/>
    </source>
</evidence>
<feature type="binding site" evidence="11">
    <location>
        <position position="170"/>
    </location>
    <ligand>
        <name>Zn(2+)</name>
        <dbReference type="ChEBI" id="CHEBI:29105"/>
        <label>2</label>
    </ligand>
</feature>
<evidence type="ECO:0000256" key="2">
    <source>
        <dbReference type="ARBA" id="ARBA00022705"/>
    </source>
</evidence>
<dbReference type="GO" id="GO:0005737">
    <property type="term" value="C:cytoplasm"/>
    <property type="evidence" value="ECO:0007669"/>
    <property type="project" value="UniProtKB-SubCell"/>
</dbReference>
<evidence type="ECO:0000256" key="10">
    <source>
        <dbReference type="ARBA" id="ARBA00067609"/>
    </source>
</evidence>
<keyword evidence="1 11" id="KW-0963">Cytoplasm</keyword>
<keyword evidence="2 11" id="KW-0235">DNA replication</keyword>
<feature type="repeat" description="CXXCXGXG motif" evidence="11">
    <location>
        <begin position="153"/>
        <end position="160"/>
    </location>
</feature>
<dbReference type="CDD" id="cd10747">
    <property type="entry name" value="DnaJ_C"/>
    <property type="match status" value="1"/>
</dbReference>
<dbReference type="SUPFAM" id="SSF46565">
    <property type="entry name" value="Chaperone J-domain"/>
    <property type="match status" value="1"/>
</dbReference>
<dbReference type="SMART" id="SM00271">
    <property type="entry name" value="DnaJ"/>
    <property type="match status" value="1"/>
</dbReference>
<dbReference type="GO" id="GO:0005524">
    <property type="term" value="F:ATP binding"/>
    <property type="evidence" value="ECO:0007669"/>
    <property type="project" value="InterPro"/>
</dbReference>
<keyword evidence="6 11" id="KW-0862">Zinc</keyword>
<comment type="subunit">
    <text evidence="11">Homodimer.</text>
</comment>
<evidence type="ECO:0000313" key="15">
    <source>
        <dbReference type="EMBL" id="OGZ72201.1"/>
    </source>
</evidence>
<dbReference type="CDD" id="cd10719">
    <property type="entry name" value="DnaJ_zf"/>
    <property type="match status" value="1"/>
</dbReference>
<feature type="domain" description="J" evidence="13">
    <location>
        <begin position="2"/>
        <end position="63"/>
    </location>
</feature>
<comment type="cofactor">
    <cofactor evidence="11">
        <name>Zn(2+)</name>
        <dbReference type="ChEBI" id="CHEBI:29105"/>
    </cofactor>
    <text evidence="11">Binds 2 Zn(2+) ions per monomer.</text>
</comment>
<dbReference type="HAMAP" id="MF_01152">
    <property type="entry name" value="DnaJ"/>
    <property type="match status" value="1"/>
</dbReference>
<evidence type="ECO:0000256" key="9">
    <source>
        <dbReference type="ARBA" id="ARBA00061004"/>
    </source>
</evidence>
<dbReference type="PROSITE" id="PS50076">
    <property type="entry name" value="DNAJ_2"/>
    <property type="match status" value="1"/>
</dbReference>
<proteinExistence type="inferred from homology"/>
<evidence type="ECO:0000256" key="5">
    <source>
        <dbReference type="ARBA" id="ARBA00022771"/>
    </source>
</evidence>
<reference evidence="15 16" key="1">
    <citation type="journal article" date="2016" name="Nat. Commun.">
        <title>Thousands of microbial genomes shed light on interconnected biogeochemical processes in an aquifer system.</title>
        <authorList>
            <person name="Anantharaman K."/>
            <person name="Brown C.T."/>
            <person name="Hug L.A."/>
            <person name="Sharon I."/>
            <person name="Castelle C.J."/>
            <person name="Probst A.J."/>
            <person name="Thomas B.C."/>
            <person name="Singh A."/>
            <person name="Wilkins M.J."/>
            <person name="Karaoz U."/>
            <person name="Brodie E.L."/>
            <person name="Williams K.H."/>
            <person name="Hubbard S.S."/>
            <person name="Banfield J.F."/>
        </authorList>
    </citation>
    <scope>NUCLEOTIDE SEQUENCE [LARGE SCALE GENOMIC DNA]</scope>
</reference>
<evidence type="ECO:0000313" key="16">
    <source>
        <dbReference type="Proteomes" id="UP000176774"/>
    </source>
</evidence>
<evidence type="ECO:0000259" key="13">
    <source>
        <dbReference type="PROSITE" id="PS50076"/>
    </source>
</evidence>
<dbReference type="Gene3D" id="2.60.260.20">
    <property type="entry name" value="Urease metallochaperone UreE, N-terminal domain"/>
    <property type="match status" value="2"/>
</dbReference>
<evidence type="ECO:0000256" key="11">
    <source>
        <dbReference type="HAMAP-Rule" id="MF_01152"/>
    </source>
</evidence>
<feature type="repeat" description="CXXCXGXG motif" evidence="11">
    <location>
        <begin position="170"/>
        <end position="177"/>
    </location>
</feature>
<dbReference type="InterPro" id="IPR036410">
    <property type="entry name" value="HSP_DnaJ_Cys-rich_dom_sf"/>
</dbReference>
<dbReference type="SUPFAM" id="SSF49493">
    <property type="entry name" value="HSP40/DnaJ peptide-binding domain"/>
    <property type="match status" value="2"/>
</dbReference>
<feature type="repeat" description="CXXCXGXG motif" evidence="11">
    <location>
        <begin position="196"/>
        <end position="203"/>
    </location>
</feature>
<keyword evidence="4 11" id="KW-0677">Repeat</keyword>
<dbReference type="NCBIfam" id="NF008035">
    <property type="entry name" value="PRK10767.1"/>
    <property type="match status" value="1"/>
</dbReference>
<evidence type="ECO:0000256" key="3">
    <source>
        <dbReference type="ARBA" id="ARBA00022723"/>
    </source>
</evidence>
<dbReference type="InterPro" id="IPR002939">
    <property type="entry name" value="DnaJ_C"/>
</dbReference>
<name>A0A1G2IC97_9BACT</name>
<feature type="zinc finger region" description="CR-type" evidence="12">
    <location>
        <begin position="140"/>
        <end position="222"/>
    </location>
</feature>
<dbReference type="PANTHER" id="PTHR43096:SF48">
    <property type="entry name" value="CHAPERONE PROTEIN DNAJ"/>
    <property type="match status" value="1"/>
</dbReference>
<feature type="binding site" evidence="11">
    <location>
        <position position="213"/>
    </location>
    <ligand>
        <name>Zn(2+)</name>
        <dbReference type="ChEBI" id="CHEBI:29105"/>
        <label>1</label>
    </ligand>
</feature>
<sequence>MDYYQILGITKNASQEEVKKAFHKLAHKYHPDKGGDEKKFKEINEAYQVLSDTQKRQKYDQFGAGFEQMAGGGGGAGGGDFNWAWQNQNINVDFEDLGDVFENFFSFGGGGGRRTSKKDIKKGKDIQVDIEIALEDTLKQTLKTVTLQKLIVCHRCSGNGAEPQTKINECVMCRGQGQVQEVKRTILGSYTTFATCPECKGEGTKPEKPCNVCRGEGRTKGHETIDINIPAGIDTRQVIKMEGKGEAGKKGGRGGDLYARIFIKKHDIFARKEDDLYLSEYIGYSQAVLGGEIEIPTLEGKHIVLTIPQGTESGRVLRISGRGIPHFDGYGRGNLYVELQINTPKKVSKRQKELLQELKKEGL</sequence>
<dbReference type="SUPFAM" id="SSF57938">
    <property type="entry name" value="DnaJ/Hsp40 cysteine-rich domain"/>
    <property type="match status" value="1"/>
</dbReference>
<dbReference type="InterPro" id="IPR018253">
    <property type="entry name" value="DnaJ_domain_CS"/>
</dbReference>